<sequence>MPVALSSSPAVAVDAFPPLHARFVWSDQTCNEDLTVHLFRRTFEVADLPASRRIIVTADSRYVLWLNGERLGRGPLKGTLEHYHAEVYELAGRLRAGRNVLAAEVRWFGRSCPRSEVHSSLPGWFVQGLEDDELDTPGAWRVCSDDSVTPGWDDPYSDAQNWLGPLDKVDLSRRPRGWAGLEFDDHNWTAGQAVGGSLAPNPWAESHTHQLQPCDIPLLSEQRRLLPDAWIDRQPATLPWTVPAGEAGELWLGAGALTTGYPVFEFAGGAGREVRVVYAEALGHWEERRGRKVWVKRGRRDDVAHLYPHGNRDVICLSGEGDVFEPFHWRTFWFIKIEIPVGDAAVTLRTAHHRFTTFPQSFTARFTCAEPDIAQLWDISLRTLQLCAHETYEDCPYFEQLNYTGDTRLQALCSRYLANDTRLGRRCLRLFRESLGADGLTGSRIPARGRQVIPAFSLHWILMLRDHWEWVGEDDREFVRGSLASVDAILLNFRDRLLDNGFVGRRRGWDWTDWAERRHHWHHGVSPAVAAGTGSTYLTALYVLALDAAAELHLATGITAESVRWIALSRELRATLATTWDEQHGYFIEGPGRESDPFSQQTQTFVILAGGASDSQLARIGARLVDDDTLVRASLVHRYYVAQALARLGRYDRFFPALLEPWREMRANGLTTWQEHADPSRSDCHAWSSWIVIAFFANVLGVQPAAPGWTAIRIEPQLDATDHAEGEINTPVGGVQVAWRVTGPNQVALTIEAPADVPVLVKLPGQAEKSFATGGSIHLTAHRQAS</sequence>
<proteinExistence type="predicted"/>
<feature type="domain" description="Alpha-L-rhamnosidase six-hairpin glycosidase" evidence="1">
    <location>
        <begin position="363"/>
        <end position="698"/>
    </location>
</feature>
<dbReference type="Proteomes" id="UP001218638">
    <property type="component" value="Chromosome"/>
</dbReference>
<feature type="domain" description="Alpha-L-rhamnosidase C-terminal" evidence="2">
    <location>
        <begin position="701"/>
        <end position="770"/>
    </location>
</feature>
<dbReference type="RefSeq" id="WP_330928799.1">
    <property type="nucleotide sequence ID" value="NZ_CP119075.1"/>
</dbReference>
<dbReference type="Pfam" id="PF17389">
    <property type="entry name" value="Bac_rhamnosid6H"/>
    <property type="match status" value="1"/>
</dbReference>
<dbReference type="Gene3D" id="2.60.420.10">
    <property type="entry name" value="Maltose phosphorylase, domain 3"/>
    <property type="match status" value="1"/>
</dbReference>
<dbReference type="AlphaFoldDB" id="A0AAF0CP00"/>
<dbReference type="Pfam" id="PF17390">
    <property type="entry name" value="Bac_rhamnosid_C"/>
    <property type="match status" value="1"/>
</dbReference>
<dbReference type="SUPFAM" id="SSF49785">
    <property type="entry name" value="Galactose-binding domain-like"/>
    <property type="match status" value="1"/>
</dbReference>
<dbReference type="InterPro" id="IPR035398">
    <property type="entry name" value="Bac_rhamnosid_C"/>
</dbReference>
<evidence type="ECO:0000313" key="3">
    <source>
        <dbReference type="EMBL" id="WED63169.1"/>
    </source>
</evidence>
<evidence type="ECO:0000259" key="1">
    <source>
        <dbReference type="Pfam" id="PF17389"/>
    </source>
</evidence>
<dbReference type="SUPFAM" id="SSF48208">
    <property type="entry name" value="Six-hairpin glycosidases"/>
    <property type="match status" value="1"/>
</dbReference>
<dbReference type="InterPro" id="IPR012341">
    <property type="entry name" value="6hp_glycosidase-like_sf"/>
</dbReference>
<dbReference type="EMBL" id="CP119075">
    <property type="protein sequence ID" value="WED63169.1"/>
    <property type="molecule type" value="Genomic_DNA"/>
</dbReference>
<dbReference type="InterPro" id="IPR035396">
    <property type="entry name" value="Bac_rhamnosid6H"/>
</dbReference>
<dbReference type="InterPro" id="IPR008928">
    <property type="entry name" value="6-hairpin_glycosidase_sf"/>
</dbReference>
<evidence type="ECO:0000259" key="2">
    <source>
        <dbReference type="Pfam" id="PF17390"/>
    </source>
</evidence>
<dbReference type="PANTHER" id="PTHR34987:SF2">
    <property type="entry name" value="B, PUTATIVE (AFU_ORTHOLOGUE AFUA_7G05040)-RELATED"/>
    <property type="match status" value="1"/>
</dbReference>
<name>A0AAF0CP00_9BACT</name>
<gene>
    <name evidence="3" type="ORF">PXH66_12595</name>
</gene>
<dbReference type="Gene3D" id="2.60.120.260">
    <property type="entry name" value="Galactose-binding domain-like"/>
    <property type="match status" value="1"/>
</dbReference>
<keyword evidence="4" id="KW-1185">Reference proteome</keyword>
<protein>
    <submittedName>
        <fullName evidence="3">Alpha-L-rhamnosidase C-terminal domain-containing protein</fullName>
    </submittedName>
</protein>
<accession>A0AAF0CP00</accession>
<dbReference type="Gene3D" id="1.50.10.10">
    <property type="match status" value="1"/>
</dbReference>
<dbReference type="KEGG" id="slom:PXH66_12595"/>
<dbReference type="PANTHER" id="PTHR34987">
    <property type="entry name" value="C, PUTATIVE (AFU_ORTHOLOGUE AFUA_3G02880)-RELATED"/>
    <property type="match status" value="1"/>
</dbReference>
<evidence type="ECO:0000313" key="4">
    <source>
        <dbReference type="Proteomes" id="UP001218638"/>
    </source>
</evidence>
<organism evidence="3 4">
    <name type="scientific">Synoicihabitans lomoniglobus</name>
    <dbReference type="NCBI Taxonomy" id="2909285"/>
    <lineage>
        <taxon>Bacteria</taxon>
        <taxon>Pseudomonadati</taxon>
        <taxon>Verrucomicrobiota</taxon>
        <taxon>Opitutia</taxon>
        <taxon>Opitutales</taxon>
        <taxon>Opitutaceae</taxon>
        <taxon>Synoicihabitans</taxon>
    </lineage>
</organism>
<reference evidence="3" key="1">
    <citation type="submission" date="2023-03" db="EMBL/GenBank/DDBJ databases">
        <title>Lomoglobus Profundus gen. nov., sp. nov., a novel member of the phylum Verrucomicrobia, isolated from deep-marine sediment of South China Sea.</title>
        <authorList>
            <person name="Ahmad T."/>
            <person name="Ishaq S.E."/>
            <person name="Wang F."/>
        </authorList>
    </citation>
    <scope>NUCLEOTIDE SEQUENCE</scope>
    <source>
        <strain evidence="3">LMO-M01</strain>
    </source>
</reference>
<dbReference type="InterPro" id="IPR008979">
    <property type="entry name" value="Galactose-bd-like_sf"/>
</dbReference>
<dbReference type="GO" id="GO:0005975">
    <property type="term" value="P:carbohydrate metabolic process"/>
    <property type="evidence" value="ECO:0007669"/>
    <property type="project" value="InterPro"/>
</dbReference>